<dbReference type="SUPFAM" id="SSF55729">
    <property type="entry name" value="Acyl-CoA N-acyltransferases (Nat)"/>
    <property type="match status" value="1"/>
</dbReference>
<reference evidence="2 3" key="1">
    <citation type="submission" date="2020-08" db="EMBL/GenBank/DDBJ databases">
        <title>Sequencing the genomes of 1000 actinobacteria strains.</title>
        <authorList>
            <person name="Klenk H.-P."/>
        </authorList>
    </citation>
    <scope>NUCLEOTIDE SEQUENCE [LARGE SCALE GENOMIC DNA]</scope>
    <source>
        <strain evidence="2 3">DSM 43768</strain>
    </source>
</reference>
<proteinExistence type="predicted"/>
<dbReference type="CDD" id="cd04301">
    <property type="entry name" value="NAT_SF"/>
    <property type="match status" value="1"/>
</dbReference>
<feature type="domain" description="N-acetyltransferase" evidence="1">
    <location>
        <begin position="53"/>
        <end position="185"/>
    </location>
</feature>
<dbReference type="AlphaFoldDB" id="A0A7X0U4X9"/>
<comment type="caution">
    <text evidence="2">The sequence shown here is derived from an EMBL/GenBank/DDBJ whole genome shotgun (WGS) entry which is preliminary data.</text>
</comment>
<dbReference type="RefSeq" id="WP_312904274.1">
    <property type="nucleotide sequence ID" value="NZ_BAAAXY010000252.1"/>
</dbReference>
<organism evidence="2 3">
    <name type="scientific">Nonomuraea rubra</name>
    <dbReference type="NCBI Taxonomy" id="46180"/>
    <lineage>
        <taxon>Bacteria</taxon>
        <taxon>Bacillati</taxon>
        <taxon>Actinomycetota</taxon>
        <taxon>Actinomycetes</taxon>
        <taxon>Streptosporangiales</taxon>
        <taxon>Streptosporangiaceae</taxon>
        <taxon>Nonomuraea</taxon>
    </lineage>
</organism>
<dbReference type="InterPro" id="IPR000182">
    <property type="entry name" value="GNAT_dom"/>
</dbReference>
<dbReference type="Gene3D" id="3.40.630.30">
    <property type="match status" value="1"/>
</dbReference>
<dbReference type="PANTHER" id="PTHR42791">
    <property type="entry name" value="GNAT FAMILY ACETYLTRANSFERASE"/>
    <property type="match status" value="1"/>
</dbReference>
<sequence>MNIRAADWEHEADAIGDALARAFHDDPVIQWLLPGGKGVAAMFVALARHVHAITDVAGTAGAVSGVAIWDPPGHRPDEEAAIPGLIAAMGDRVPYGMTLDETMAGHRPEQPHWYLAQLGTVPELQGTGVGSALMREGLARCDAPVYLESSKESNVPFYERHGFQVTERFTLPGGPPVWGMWRPAT</sequence>
<dbReference type="InterPro" id="IPR016181">
    <property type="entry name" value="Acyl_CoA_acyltransferase"/>
</dbReference>
<dbReference type="PANTHER" id="PTHR42791:SF1">
    <property type="entry name" value="N-ACETYLTRANSFERASE DOMAIN-CONTAINING PROTEIN"/>
    <property type="match status" value="1"/>
</dbReference>
<protein>
    <submittedName>
        <fullName evidence="2">GNAT superfamily N-acetyltransferase</fullName>
    </submittedName>
</protein>
<name>A0A7X0U4X9_9ACTN</name>
<dbReference type="InterPro" id="IPR052523">
    <property type="entry name" value="Trichothecene_AcTrans"/>
</dbReference>
<evidence type="ECO:0000313" key="2">
    <source>
        <dbReference type="EMBL" id="MBB6554955.1"/>
    </source>
</evidence>
<dbReference type="Proteomes" id="UP000565579">
    <property type="component" value="Unassembled WGS sequence"/>
</dbReference>
<dbReference type="PROSITE" id="PS51186">
    <property type="entry name" value="GNAT"/>
    <property type="match status" value="1"/>
</dbReference>
<keyword evidence="2" id="KW-0808">Transferase</keyword>
<keyword evidence="3" id="KW-1185">Reference proteome</keyword>
<dbReference type="EMBL" id="JACHMI010000001">
    <property type="protein sequence ID" value="MBB6554955.1"/>
    <property type="molecule type" value="Genomic_DNA"/>
</dbReference>
<evidence type="ECO:0000259" key="1">
    <source>
        <dbReference type="PROSITE" id="PS51186"/>
    </source>
</evidence>
<evidence type="ECO:0000313" key="3">
    <source>
        <dbReference type="Proteomes" id="UP000565579"/>
    </source>
</evidence>
<accession>A0A7X0U4X9</accession>
<gene>
    <name evidence="2" type="ORF">HD593_009750</name>
</gene>
<dbReference type="GO" id="GO:0016747">
    <property type="term" value="F:acyltransferase activity, transferring groups other than amino-acyl groups"/>
    <property type="evidence" value="ECO:0007669"/>
    <property type="project" value="InterPro"/>
</dbReference>
<dbReference type="Pfam" id="PF13508">
    <property type="entry name" value="Acetyltransf_7"/>
    <property type="match status" value="1"/>
</dbReference>